<comment type="caution">
    <text evidence="2">The sequence shown here is derived from an EMBL/GenBank/DDBJ whole genome shotgun (WGS) entry which is preliminary data.</text>
</comment>
<accession>A0AAE0HR25</accession>
<feature type="compositionally biased region" description="Low complexity" evidence="1">
    <location>
        <begin position="1"/>
        <end position="11"/>
    </location>
</feature>
<reference evidence="2" key="2">
    <citation type="submission" date="2023-06" db="EMBL/GenBank/DDBJ databases">
        <authorList>
            <consortium name="Lawrence Berkeley National Laboratory"/>
            <person name="Haridas S."/>
            <person name="Hensen N."/>
            <person name="Bonometti L."/>
            <person name="Westerberg I."/>
            <person name="Brannstrom I.O."/>
            <person name="Guillou S."/>
            <person name="Cros-Aarteil S."/>
            <person name="Calhoun S."/>
            <person name="Kuo A."/>
            <person name="Mondo S."/>
            <person name="Pangilinan J."/>
            <person name="Riley R."/>
            <person name="Labutti K."/>
            <person name="Andreopoulos B."/>
            <person name="Lipzen A."/>
            <person name="Chen C."/>
            <person name="Yanf M."/>
            <person name="Daum C."/>
            <person name="Ng V."/>
            <person name="Clum A."/>
            <person name="Steindorff A."/>
            <person name="Ohm R."/>
            <person name="Martin F."/>
            <person name="Silar P."/>
            <person name="Natvig D."/>
            <person name="Lalanne C."/>
            <person name="Gautier V."/>
            <person name="Ament-Velasquez S.L."/>
            <person name="Kruys A."/>
            <person name="Hutchinson M.I."/>
            <person name="Powell A.J."/>
            <person name="Barry K."/>
            <person name="Miller A.N."/>
            <person name="Grigoriev I.V."/>
            <person name="Debuchy R."/>
            <person name="Gladieux P."/>
            <person name="Thoren M.H."/>
            <person name="Johannesson H."/>
        </authorList>
    </citation>
    <scope>NUCLEOTIDE SEQUENCE</scope>
    <source>
        <strain evidence="2">CBS 168.71</strain>
    </source>
</reference>
<dbReference type="EMBL" id="JAUEPN010000001">
    <property type="protein sequence ID" value="KAK3300971.1"/>
    <property type="molecule type" value="Genomic_DNA"/>
</dbReference>
<feature type="compositionally biased region" description="Low complexity" evidence="1">
    <location>
        <begin position="411"/>
        <end position="467"/>
    </location>
</feature>
<protein>
    <submittedName>
        <fullName evidence="2">Uncharacterized protein</fullName>
    </submittedName>
</protein>
<dbReference type="AlphaFoldDB" id="A0AAE0HR25"/>
<proteinExistence type="predicted"/>
<dbReference type="Proteomes" id="UP001278766">
    <property type="component" value="Unassembled WGS sequence"/>
</dbReference>
<dbReference type="GeneID" id="87839019"/>
<evidence type="ECO:0000313" key="3">
    <source>
        <dbReference type="Proteomes" id="UP001278766"/>
    </source>
</evidence>
<feature type="compositionally biased region" description="Basic residues" evidence="1">
    <location>
        <begin position="12"/>
        <end position="22"/>
    </location>
</feature>
<keyword evidence="3" id="KW-1185">Reference proteome</keyword>
<name>A0AAE0HR25_9PEZI</name>
<feature type="compositionally biased region" description="Basic and acidic residues" evidence="1">
    <location>
        <begin position="342"/>
        <end position="352"/>
    </location>
</feature>
<organism evidence="2 3">
    <name type="scientific">Chaetomium fimeti</name>
    <dbReference type="NCBI Taxonomy" id="1854472"/>
    <lineage>
        <taxon>Eukaryota</taxon>
        <taxon>Fungi</taxon>
        <taxon>Dikarya</taxon>
        <taxon>Ascomycota</taxon>
        <taxon>Pezizomycotina</taxon>
        <taxon>Sordariomycetes</taxon>
        <taxon>Sordariomycetidae</taxon>
        <taxon>Sordariales</taxon>
        <taxon>Chaetomiaceae</taxon>
        <taxon>Chaetomium</taxon>
    </lineage>
</organism>
<sequence length="492" mass="53711">MSSRNRNSRSSGRSRPRSRSRPSSKYDPREGVPKQTGFEPHNSKRELPLWVEIESDELGGGRPILERIYQGEPLYAVVDESVFYAMSLITSDLSRDCLAKMGSAALLEWDGEGCSGDAMENLVDNFLGPLGRGFVSIHLSNEYPYNGSYLSRDRERHEKRSAWTPHQGGTISLNRYMVECMAKAADKKHSSHYHSIAYDNFLVIVAVTIAHELVHCFMNYLAVDVDEDTPTDIVGIRFHNGRADSGSVWERKVLGGMLKTYEAKRHPLGDEQSGMVWLAKSSGSAEEVTVTKFEEVDGRGRAQLVYDLGPPLTTNRLRRPADKLRRDFTQMWVLRQQILKSSGKEVKLESTTRRRTRFNAEGARTVQAAAPQRSGKRGETDTPSPITPIKPAGKLAATNPAGSKQHPTKPRQPTSTTQPSASPTATRAPPALRPSPSGGGKPAPSSTKSSTKSSTTGTSAAGRAPARAPDKTGPPPAAGSSRRPKLGLVIPS</sequence>
<evidence type="ECO:0000256" key="1">
    <source>
        <dbReference type="SAM" id="MobiDB-lite"/>
    </source>
</evidence>
<feature type="region of interest" description="Disordered" evidence="1">
    <location>
        <begin position="1"/>
        <end position="41"/>
    </location>
</feature>
<evidence type="ECO:0000313" key="2">
    <source>
        <dbReference type="EMBL" id="KAK3300971.1"/>
    </source>
</evidence>
<feature type="region of interest" description="Disordered" evidence="1">
    <location>
        <begin position="342"/>
        <end position="492"/>
    </location>
</feature>
<reference evidence="2" key="1">
    <citation type="journal article" date="2023" name="Mol. Phylogenet. Evol.">
        <title>Genome-scale phylogeny and comparative genomics of the fungal order Sordariales.</title>
        <authorList>
            <person name="Hensen N."/>
            <person name="Bonometti L."/>
            <person name="Westerberg I."/>
            <person name="Brannstrom I.O."/>
            <person name="Guillou S."/>
            <person name="Cros-Aarteil S."/>
            <person name="Calhoun S."/>
            <person name="Haridas S."/>
            <person name="Kuo A."/>
            <person name="Mondo S."/>
            <person name="Pangilinan J."/>
            <person name="Riley R."/>
            <person name="LaButti K."/>
            <person name="Andreopoulos B."/>
            <person name="Lipzen A."/>
            <person name="Chen C."/>
            <person name="Yan M."/>
            <person name="Daum C."/>
            <person name="Ng V."/>
            <person name="Clum A."/>
            <person name="Steindorff A."/>
            <person name="Ohm R.A."/>
            <person name="Martin F."/>
            <person name="Silar P."/>
            <person name="Natvig D.O."/>
            <person name="Lalanne C."/>
            <person name="Gautier V."/>
            <person name="Ament-Velasquez S.L."/>
            <person name="Kruys A."/>
            <person name="Hutchinson M.I."/>
            <person name="Powell A.J."/>
            <person name="Barry K."/>
            <person name="Miller A.N."/>
            <person name="Grigoriev I.V."/>
            <person name="Debuchy R."/>
            <person name="Gladieux P."/>
            <person name="Hiltunen Thoren M."/>
            <person name="Johannesson H."/>
        </authorList>
    </citation>
    <scope>NUCLEOTIDE SEQUENCE</scope>
    <source>
        <strain evidence="2">CBS 168.71</strain>
    </source>
</reference>
<gene>
    <name evidence="2" type="ORF">B0H64DRAFT_370148</name>
</gene>
<dbReference type="RefSeq" id="XP_062664485.1">
    <property type="nucleotide sequence ID" value="XM_062802071.1"/>
</dbReference>